<evidence type="ECO:0000259" key="8">
    <source>
        <dbReference type="Pfam" id="PF20684"/>
    </source>
</evidence>
<comment type="subcellular location">
    <subcellularLocation>
        <location evidence="1">Membrane</location>
        <topology evidence="1">Multi-pass membrane protein</topology>
    </subcellularLocation>
</comment>
<proteinExistence type="inferred from homology"/>
<gene>
    <name evidence="9" type="ORF">BofuT4_P135820.1</name>
</gene>
<dbReference type="PANTHER" id="PTHR33048:SF96">
    <property type="entry name" value="INTEGRAL MEMBRANE PROTEIN"/>
    <property type="match status" value="1"/>
</dbReference>
<evidence type="ECO:0000313" key="10">
    <source>
        <dbReference type="Proteomes" id="UP000008177"/>
    </source>
</evidence>
<evidence type="ECO:0000256" key="2">
    <source>
        <dbReference type="ARBA" id="ARBA00022692"/>
    </source>
</evidence>
<dbReference type="EMBL" id="FQ790347">
    <property type="protein sequence ID" value="CCD53537.1"/>
    <property type="molecule type" value="Genomic_DNA"/>
</dbReference>
<keyword evidence="4 7" id="KW-0472">Membrane</keyword>
<feature type="transmembrane region" description="Helical" evidence="7">
    <location>
        <begin position="56"/>
        <end position="77"/>
    </location>
</feature>
<comment type="similarity">
    <text evidence="5">Belongs to the SAT4 family.</text>
</comment>
<feature type="domain" description="Rhodopsin" evidence="8">
    <location>
        <begin position="40"/>
        <end position="230"/>
    </location>
</feature>
<evidence type="ECO:0000256" key="1">
    <source>
        <dbReference type="ARBA" id="ARBA00004141"/>
    </source>
</evidence>
<protein>
    <recommendedName>
        <fullName evidence="8">Rhodopsin domain-containing protein</fullName>
    </recommendedName>
</protein>
<dbReference type="PANTHER" id="PTHR33048">
    <property type="entry name" value="PTH11-LIKE INTEGRAL MEMBRANE PROTEIN (AFU_ORTHOLOGUE AFUA_5G11245)"/>
    <property type="match status" value="1"/>
</dbReference>
<organism evidence="9 10">
    <name type="scientific">Botryotinia fuckeliana (strain T4)</name>
    <name type="common">Noble rot fungus</name>
    <name type="synonym">Botrytis cinerea</name>
    <dbReference type="NCBI Taxonomy" id="999810"/>
    <lineage>
        <taxon>Eukaryota</taxon>
        <taxon>Fungi</taxon>
        <taxon>Dikarya</taxon>
        <taxon>Ascomycota</taxon>
        <taxon>Pezizomycotina</taxon>
        <taxon>Leotiomycetes</taxon>
        <taxon>Helotiales</taxon>
        <taxon>Sclerotiniaceae</taxon>
        <taxon>Botrytis</taxon>
    </lineage>
</organism>
<sequence length="313" mass="34537">MSSYPSAKSSPPADGDQNHGTRMLIVIVTTFTIVVVILCLRLSVRLFVVRSMGWDDYSIIAATIAATICNAFNLNYIHSGGGRHSYYLGIQGEINASKWSTLAQLPFIIATTFTKVSICFMIVRITNSKSLIRFMWAMIGALIAINLMGFIVVAARCTPFEAGWNYYTIQGKCWPHKVLEVQSYLQGVFSIVTDFTCTMLPIIVLWNIQISVRQKIAICGLVAMGLLVTASPTDMDSKTRGSYSRIRALLSRTNRTESYGNSHSSKGHFKVASLDDMTLPLQEVSLQSAGRKTENHVKPNIKKNNHGDGGELV</sequence>
<feature type="transmembrane region" description="Helical" evidence="7">
    <location>
        <begin position="105"/>
        <end position="123"/>
    </location>
</feature>
<evidence type="ECO:0000256" key="7">
    <source>
        <dbReference type="SAM" id="Phobius"/>
    </source>
</evidence>
<feature type="transmembrane region" description="Helical" evidence="7">
    <location>
        <begin position="20"/>
        <end position="44"/>
    </location>
</feature>
<dbReference type="InterPro" id="IPR049326">
    <property type="entry name" value="Rhodopsin_dom_fungi"/>
</dbReference>
<evidence type="ECO:0000256" key="5">
    <source>
        <dbReference type="ARBA" id="ARBA00038359"/>
    </source>
</evidence>
<evidence type="ECO:0000256" key="3">
    <source>
        <dbReference type="ARBA" id="ARBA00022989"/>
    </source>
</evidence>
<dbReference type="STRING" id="999810.G2YPI9"/>
<dbReference type="OrthoDB" id="5022096at2759"/>
<reference evidence="10" key="1">
    <citation type="journal article" date="2011" name="PLoS Genet.">
        <title>Genomic analysis of the necrotrophic fungal pathogens Sclerotinia sclerotiorum and Botrytis cinerea.</title>
        <authorList>
            <person name="Amselem J."/>
            <person name="Cuomo C.A."/>
            <person name="van Kan J.A."/>
            <person name="Viaud M."/>
            <person name="Benito E.P."/>
            <person name="Couloux A."/>
            <person name="Coutinho P.M."/>
            <person name="de Vries R.P."/>
            <person name="Dyer P.S."/>
            <person name="Fillinger S."/>
            <person name="Fournier E."/>
            <person name="Gout L."/>
            <person name="Hahn M."/>
            <person name="Kohn L."/>
            <person name="Lapalu N."/>
            <person name="Plummer K.M."/>
            <person name="Pradier J.M."/>
            <person name="Quevillon E."/>
            <person name="Sharon A."/>
            <person name="Simon A."/>
            <person name="ten Have A."/>
            <person name="Tudzynski B."/>
            <person name="Tudzynski P."/>
            <person name="Wincker P."/>
            <person name="Andrew M."/>
            <person name="Anthouard V."/>
            <person name="Beever R.E."/>
            <person name="Beffa R."/>
            <person name="Benoit I."/>
            <person name="Bouzid O."/>
            <person name="Brault B."/>
            <person name="Chen Z."/>
            <person name="Choquer M."/>
            <person name="Collemare J."/>
            <person name="Cotton P."/>
            <person name="Danchin E.G."/>
            <person name="Da Silva C."/>
            <person name="Gautier A."/>
            <person name="Giraud C."/>
            <person name="Giraud T."/>
            <person name="Gonzalez C."/>
            <person name="Grossetete S."/>
            <person name="Guldener U."/>
            <person name="Henrissat B."/>
            <person name="Howlett B.J."/>
            <person name="Kodira C."/>
            <person name="Kretschmer M."/>
            <person name="Lappartient A."/>
            <person name="Leroch M."/>
            <person name="Levis C."/>
            <person name="Mauceli E."/>
            <person name="Neuveglise C."/>
            <person name="Oeser B."/>
            <person name="Pearson M."/>
            <person name="Poulain J."/>
            <person name="Poussereau N."/>
            <person name="Quesneville H."/>
            <person name="Rascle C."/>
            <person name="Schumacher J."/>
            <person name="Segurens B."/>
            <person name="Sexton A."/>
            <person name="Silva E."/>
            <person name="Sirven C."/>
            <person name="Soanes D.M."/>
            <person name="Talbot N.J."/>
            <person name="Templeton M."/>
            <person name="Yandava C."/>
            <person name="Yarden O."/>
            <person name="Zeng Q."/>
            <person name="Rollins J.A."/>
            <person name="Lebrun M.H."/>
            <person name="Dickman M."/>
        </authorList>
    </citation>
    <scope>NUCLEOTIDE SEQUENCE [LARGE SCALE GENOMIC DNA]</scope>
    <source>
        <strain evidence="10">T4</strain>
    </source>
</reference>
<evidence type="ECO:0000313" key="9">
    <source>
        <dbReference type="EMBL" id="CCD53537.1"/>
    </source>
</evidence>
<feature type="transmembrane region" description="Helical" evidence="7">
    <location>
        <begin position="135"/>
        <end position="155"/>
    </location>
</feature>
<feature type="transmembrane region" description="Helical" evidence="7">
    <location>
        <begin position="184"/>
        <end position="206"/>
    </location>
</feature>
<evidence type="ECO:0000256" key="4">
    <source>
        <dbReference type="ARBA" id="ARBA00023136"/>
    </source>
</evidence>
<dbReference type="GO" id="GO:0016020">
    <property type="term" value="C:membrane"/>
    <property type="evidence" value="ECO:0007669"/>
    <property type="project" value="UniProtKB-SubCell"/>
</dbReference>
<keyword evidence="3 7" id="KW-1133">Transmembrane helix</keyword>
<feature type="region of interest" description="Disordered" evidence="6">
    <location>
        <begin position="288"/>
        <end position="313"/>
    </location>
</feature>
<name>G2YPI9_BOTF4</name>
<dbReference type="Pfam" id="PF20684">
    <property type="entry name" value="Fung_rhodopsin"/>
    <property type="match status" value="1"/>
</dbReference>
<accession>G2YPI9</accession>
<dbReference type="InterPro" id="IPR052337">
    <property type="entry name" value="SAT4-like"/>
</dbReference>
<dbReference type="AlphaFoldDB" id="G2YPI9"/>
<evidence type="ECO:0000256" key="6">
    <source>
        <dbReference type="SAM" id="MobiDB-lite"/>
    </source>
</evidence>
<dbReference type="Proteomes" id="UP000008177">
    <property type="component" value="Unplaced contigs"/>
</dbReference>
<dbReference type="InParanoid" id="G2YPI9"/>
<keyword evidence="2 7" id="KW-0812">Transmembrane</keyword>
<dbReference type="HOGENOM" id="CLU_028200_3_5_1"/>